<name>A0A1M7P6P8_9BACT</name>
<dbReference type="PANTHER" id="PTHR12907">
    <property type="entry name" value="EGL NINE HOMOLOG-RELATED"/>
    <property type="match status" value="1"/>
</dbReference>
<dbReference type="PANTHER" id="PTHR12907:SF26">
    <property type="entry name" value="HIF PROLYL HYDROXYLASE, ISOFORM C"/>
    <property type="match status" value="1"/>
</dbReference>
<dbReference type="InterPro" id="IPR005123">
    <property type="entry name" value="Oxoglu/Fe-dep_dioxygenase_dom"/>
</dbReference>
<keyword evidence="6" id="KW-0408">Iron</keyword>
<dbReference type="Proteomes" id="UP000184513">
    <property type="component" value="Unassembled WGS sequence"/>
</dbReference>
<dbReference type="Gene3D" id="2.60.120.620">
    <property type="entry name" value="q2cbj1_9rhob like domain"/>
    <property type="match status" value="1"/>
</dbReference>
<accession>A0A1M7P6P8</accession>
<dbReference type="PROSITE" id="PS51471">
    <property type="entry name" value="FE2OG_OXY"/>
    <property type="match status" value="1"/>
</dbReference>
<evidence type="ECO:0000256" key="5">
    <source>
        <dbReference type="ARBA" id="ARBA00023002"/>
    </source>
</evidence>
<dbReference type="Pfam" id="PF13640">
    <property type="entry name" value="2OG-FeII_Oxy_3"/>
    <property type="match status" value="1"/>
</dbReference>
<dbReference type="EMBL" id="FRCY01000007">
    <property type="protein sequence ID" value="SHN12321.1"/>
    <property type="molecule type" value="Genomic_DNA"/>
</dbReference>
<dbReference type="GO" id="GO:0008198">
    <property type="term" value="F:ferrous iron binding"/>
    <property type="evidence" value="ECO:0007669"/>
    <property type="project" value="TreeGrafter"/>
</dbReference>
<evidence type="ECO:0000313" key="9">
    <source>
        <dbReference type="Proteomes" id="UP000184513"/>
    </source>
</evidence>
<dbReference type="InterPro" id="IPR006620">
    <property type="entry name" value="Pro_4_hyd_alph"/>
</dbReference>
<reference evidence="8 9" key="1">
    <citation type="submission" date="2016-11" db="EMBL/GenBank/DDBJ databases">
        <authorList>
            <person name="Jaros S."/>
            <person name="Januszkiewicz K."/>
            <person name="Wedrychowicz H."/>
        </authorList>
    </citation>
    <scope>NUCLEOTIDE SEQUENCE [LARGE SCALE GENOMIC DNA]</scope>
    <source>
        <strain evidence="8 9">CGMCC 1.6102</strain>
    </source>
</reference>
<keyword evidence="2" id="KW-0479">Metal-binding</keyword>
<evidence type="ECO:0000256" key="2">
    <source>
        <dbReference type="ARBA" id="ARBA00022723"/>
    </source>
</evidence>
<keyword evidence="9" id="KW-1185">Reference proteome</keyword>
<keyword evidence="4" id="KW-0223">Dioxygenase</keyword>
<organism evidence="8 9">
    <name type="scientific">Cyclobacterium lianum</name>
    <dbReference type="NCBI Taxonomy" id="388280"/>
    <lineage>
        <taxon>Bacteria</taxon>
        <taxon>Pseudomonadati</taxon>
        <taxon>Bacteroidota</taxon>
        <taxon>Cytophagia</taxon>
        <taxon>Cytophagales</taxon>
        <taxon>Cyclobacteriaceae</taxon>
        <taxon>Cyclobacterium</taxon>
    </lineage>
</organism>
<sequence length="207" mass="24113">MTMNSSGRNTILAEELYEKGWSVVDGYIADTFRKQLLKEQRELLQHGQFRHAGVGNGQNFAIKPEIRSDKVLWLDESELTPLQQKYWDTMEQLRADINQRCFLGLRAFESHFAMYPPGSFYLRHLDRFQNVQYRIVSVILYLNDDWSENDGGALRLYFTGSTGLEEYTDIFPLGGRLVVFLSGEILHEVLPTKKTRISITGWFKDEY</sequence>
<dbReference type="GO" id="GO:0031543">
    <property type="term" value="F:peptidyl-proline dioxygenase activity"/>
    <property type="evidence" value="ECO:0007669"/>
    <property type="project" value="TreeGrafter"/>
</dbReference>
<evidence type="ECO:0000256" key="3">
    <source>
        <dbReference type="ARBA" id="ARBA00022896"/>
    </source>
</evidence>
<dbReference type="AlphaFoldDB" id="A0A1M7P6P8"/>
<dbReference type="SMART" id="SM00702">
    <property type="entry name" value="P4Hc"/>
    <property type="match status" value="1"/>
</dbReference>
<evidence type="ECO:0000256" key="6">
    <source>
        <dbReference type="ARBA" id="ARBA00023004"/>
    </source>
</evidence>
<evidence type="ECO:0000256" key="1">
    <source>
        <dbReference type="ARBA" id="ARBA00001961"/>
    </source>
</evidence>
<feature type="domain" description="Fe2OG dioxygenase" evidence="7">
    <location>
        <begin position="101"/>
        <end position="205"/>
    </location>
</feature>
<keyword evidence="5" id="KW-0560">Oxidoreductase</keyword>
<dbReference type="GO" id="GO:0031418">
    <property type="term" value="F:L-ascorbic acid binding"/>
    <property type="evidence" value="ECO:0007669"/>
    <property type="project" value="UniProtKB-KW"/>
</dbReference>
<evidence type="ECO:0000313" key="8">
    <source>
        <dbReference type="EMBL" id="SHN12321.1"/>
    </source>
</evidence>
<comment type="cofactor">
    <cofactor evidence="1">
        <name>L-ascorbate</name>
        <dbReference type="ChEBI" id="CHEBI:38290"/>
    </cofactor>
</comment>
<evidence type="ECO:0000256" key="4">
    <source>
        <dbReference type="ARBA" id="ARBA00022964"/>
    </source>
</evidence>
<dbReference type="STRING" id="388280.SAMN04488057_10774"/>
<dbReference type="InterPro" id="IPR044862">
    <property type="entry name" value="Pro_4_hyd_alph_FE2OG_OXY"/>
</dbReference>
<dbReference type="GO" id="GO:0071456">
    <property type="term" value="P:cellular response to hypoxia"/>
    <property type="evidence" value="ECO:0007669"/>
    <property type="project" value="TreeGrafter"/>
</dbReference>
<dbReference type="RefSeq" id="WP_245802848.1">
    <property type="nucleotide sequence ID" value="NZ_FRCY01000007.1"/>
</dbReference>
<dbReference type="InterPro" id="IPR051559">
    <property type="entry name" value="HIF_prolyl_hydroxylases"/>
</dbReference>
<proteinExistence type="predicted"/>
<evidence type="ECO:0000259" key="7">
    <source>
        <dbReference type="PROSITE" id="PS51471"/>
    </source>
</evidence>
<keyword evidence="3" id="KW-0847">Vitamin C</keyword>
<gene>
    <name evidence="8" type="ORF">SAMN04488057_10774</name>
</gene>
<protein>
    <submittedName>
        <fullName evidence="8">SM-20-related protein</fullName>
    </submittedName>
</protein>